<dbReference type="GO" id="GO:0000150">
    <property type="term" value="F:DNA strand exchange activity"/>
    <property type="evidence" value="ECO:0007669"/>
    <property type="project" value="InterPro"/>
</dbReference>
<organism evidence="2 3">
    <name type="scientific">Streptomyces inusitatus</name>
    <dbReference type="NCBI Taxonomy" id="68221"/>
    <lineage>
        <taxon>Bacteria</taxon>
        <taxon>Bacillati</taxon>
        <taxon>Actinomycetota</taxon>
        <taxon>Actinomycetes</taxon>
        <taxon>Kitasatosporales</taxon>
        <taxon>Streptomycetaceae</taxon>
        <taxon>Streptomyces</taxon>
    </lineage>
</organism>
<dbReference type="RefSeq" id="WP_190126936.1">
    <property type="nucleotide sequence ID" value="NZ_BMWG01000036.1"/>
</dbReference>
<reference evidence="2" key="1">
    <citation type="journal article" date="2014" name="Int. J. Syst. Evol. Microbiol.">
        <title>Complete genome sequence of Corynebacterium casei LMG S-19264T (=DSM 44701T), isolated from a smear-ripened cheese.</title>
        <authorList>
            <consortium name="US DOE Joint Genome Institute (JGI-PGF)"/>
            <person name="Walter F."/>
            <person name="Albersmeier A."/>
            <person name="Kalinowski J."/>
            <person name="Ruckert C."/>
        </authorList>
    </citation>
    <scope>NUCLEOTIDE SEQUENCE</scope>
    <source>
        <strain evidence="2">JCM 4988</strain>
    </source>
</reference>
<dbReference type="InterPro" id="IPR046300">
    <property type="entry name" value="DUF6415"/>
</dbReference>
<dbReference type="GO" id="GO:0003677">
    <property type="term" value="F:DNA binding"/>
    <property type="evidence" value="ECO:0007669"/>
    <property type="project" value="InterPro"/>
</dbReference>
<sequence>MTNEQATPAGEPGVATHAFIYDRHATLAGGLLEERLDHCRQYAERRGWTIAGTWVDLGDNALSFHHRPLLDGLCTAMGLASGPAVCLIHDWDRLNREGEYRIALRHRVLEVGGHTETTAGESDAAETRPLNARRPQARSQDVEQPLDLPTMQGNARRLLVSGGELPENELAALTELLRGHVELLIGEVAQRVERSAPEDPAVLVARVGLNEARRRFITPPGFGPDASYQHARRLARSTFSLTNHYQNLAHG</sequence>
<protein>
    <recommendedName>
        <fullName evidence="4">Resolvase/invertase-type recombinase catalytic domain-containing protein</fullName>
    </recommendedName>
</protein>
<accession>A0A918QND6</accession>
<proteinExistence type="predicted"/>
<evidence type="ECO:0000313" key="2">
    <source>
        <dbReference type="EMBL" id="GGZ62931.1"/>
    </source>
</evidence>
<dbReference type="Proteomes" id="UP000630936">
    <property type="component" value="Unassembled WGS sequence"/>
</dbReference>
<keyword evidence="3" id="KW-1185">Reference proteome</keyword>
<dbReference type="AlphaFoldDB" id="A0A918QND6"/>
<dbReference type="SUPFAM" id="SSF53041">
    <property type="entry name" value="Resolvase-like"/>
    <property type="match status" value="1"/>
</dbReference>
<evidence type="ECO:0000313" key="3">
    <source>
        <dbReference type="Proteomes" id="UP000630936"/>
    </source>
</evidence>
<comment type="caution">
    <text evidence="2">The sequence shown here is derived from an EMBL/GenBank/DDBJ whole genome shotgun (WGS) entry which is preliminary data.</text>
</comment>
<dbReference type="EMBL" id="BMWG01000036">
    <property type="protein sequence ID" value="GGZ62931.1"/>
    <property type="molecule type" value="Genomic_DNA"/>
</dbReference>
<reference evidence="2" key="2">
    <citation type="submission" date="2020-09" db="EMBL/GenBank/DDBJ databases">
        <authorList>
            <person name="Sun Q."/>
            <person name="Ohkuma M."/>
        </authorList>
    </citation>
    <scope>NUCLEOTIDE SEQUENCE</scope>
    <source>
        <strain evidence="2">JCM 4988</strain>
    </source>
</reference>
<dbReference type="InterPro" id="IPR036162">
    <property type="entry name" value="Resolvase-like_N_sf"/>
</dbReference>
<evidence type="ECO:0000256" key="1">
    <source>
        <dbReference type="SAM" id="MobiDB-lite"/>
    </source>
</evidence>
<dbReference type="Gene3D" id="3.40.50.1390">
    <property type="entry name" value="Resolvase, N-terminal catalytic domain"/>
    <property type="match status" value="1"/>
</dbReference>
<gene>
    <name evidence="2" type="ORF">GCM10010387_65380</name>
</gene>
<feature type="region of interest" description="Disordered" evidence="1">
    <location>
        <begin position="114"/>
        <end position="143"/>
    </location>
</feature>
<evidence type="ECO:0008006" key="4">
    <source>
        <dbReference type="Google" id="ProtNLM"/>
    </source>
</evidence>
<name>A0A918QND6_9ACTN</name>
<dbReference type="Pfam" id="PF19979">
    <property type="entry name" value="DUF6415"/>
    <property type="match status" value="1"/>
</dbReference>